<name>A0A1I2BFQ0_9BACL</name>
<protein>
    <submittedName>
        <fullName evidence="1">Uncharacterized protein</fullName>
    </submittedName>
</protein>
<proteinExistence type="predicted"/>
<dbReference type="RefSeq" id="WP_091187414.1">
    <property type="nucleotide sequence ID" value="NZ_FOMT01000003.1"/>
</dbReference>
<evidence type="ECO:0000313" key="2">
    <source>
        <dbReference type="Proteomes" id="UP000198855"/>
    </source>
</evidence>
<dbReference type="Proteomes" id="UP000198855">
    <property type="component" value="Unassembled WGS sequence"/>
</dbReference>
<accession>A0A1I2BFQ0</accession>
<sequence>MVQIQNESRTSYVGVGRKQIIEQTFWQVPWWNQIDPLAQTFLLPEERFVTSIELFFETRDMDSSGGSTYHAKPVTVQLRNVVNGYPGTTVLASKVLEASSVKVSLKGDVPTKFVFGDPVLLQPNVEYAVVVLTGSSQYRVFVARMSGKDLVSGNIVSRQPYTVGLLFSSSNATAWTPHQDMDLKFRLYAAEFKRPAGKINFGALPLPIAVSQLLLSTSQVVPQGSNLQWQWSPNGTSWYALNDAGATALGTMTEDVYVRALLTGNAKSSPVIQTSAIGAGALSYKANGTYVSKEWFTNENFTKITVYVDFHTPSGTTQSVEYSIDGGNAWVAFPTGRVSQQLGVYTQFKYEATVAASQKVRIRIKQSNSVNSQAETPRAKRLMVTLS</sequence>
<evidence type="ECO:0000313" key="1">
    <source>
        <dbReference type="EMBL" id="SFE54936.1"/>
    </source>
</evidence>
<gene>
    <name evidence="1" type="ORF">SAMN05216378_3506</name>
</gene>
<dbReference type="STRING" id="1045775.SAMN05216378_3506"/>
<dbReference type="AlphaFoldDB" id="A0A1I2BFQ0"/>
<organism evidence="1 2">
    <name type="scientific">Paenibacillus catalpae</name>
    <dbReference type="NCBI Taxonomy" id="1045775"/>
    <lineage>
        <taxon>Bacteria</taxon>
        <taxon>Bacillati</taxon>
        <taxon>Bacillota</taxon>
        <taxon>Bacilli</taxon>
        <taxon>Bacillales</taxon>
        <taxon>Paenibacillaceae</taxon>
        <taxon>Paenibacillus</taxon>
    </lineage>
</organism>
<reference evidence="2" key="1">
    <citation type="submission" date="2016-10" db="EMBL/GenBank/DDBJ databases">
        <authorList>
            <person name="Varghese N."/>
            <person name="Submissions S."/>
        </authorList>
    </citation>
    <scope>NUCLEOTIDE SEQUENCE [LARGE SCALE GENOMIC DNA]</scope>
    <source>
        <strain evidence="2">CGMCC 1.10784</strain>
    </source>
</reference>
<keyword evidence="2" id="KW-1185">Reference proteome</keyword>
<dbReference type="OrthoDB" id="2463879at2"/>
<dbReference type="EMBL" id="FOMT01000003">
    <property type="protein sequence ID" value="SFE54936.1"/>
    <property type="molecule type" value="Genomic_DNA"/>
</dbReference>